<dbReference type="SUPFAM" id="SSF56059">
    <property type="entry name" value="Glutathione synthetase ATP-binding domain-like"/>
    <property type="match status" value="1"/>
</dbReference>
<gene>
    <name evidence="3" type="ORF">FDG2_4561</name>
</gene>
<evidence type="ECO:0000313" key="3">
    <source>
        <dbReference type="EMBL" id="SBW25468.1"/>
    </source>
</evidence>
<dbReference type="GO" id="GO:0016874">
    <property type="term" value="F:ligase activity"/>
    <property type="evidence" value="ECO:0007669"/>
    <property type="project" value="UniProtKB-KW"/>
</dbReference>
<dbReference type="PANTHER" id="PTHR34595:SF7">
    <property type="entry name" value="SLL1039 PROTEIN"/>
    <property type="match status" value="1"/>
</dbReference>
<dbReference type="EC" id="6.3.-.-" evidence="3"/>
<accession>A0A1C3P731</accession>
<dbReference type="InterPro" id="IPR051680">
    <property type="entry name" value="ATP-dep_Glu-Cys_Ligase-2"/>
</dbReference>
<dbReference type="InterPro" id="IPR006336">
    <property type="entry name" value="GCS2"/>
</dbReference>
<dbReference type="Proteomes" id="UP000199013">
    <property type="component" value="Unassembled WGS sequence"/>
</dbReference>
<sequence length="648" mass="69051">MVYFDVRPSAHLPTVELRVCDACPDVDIVILIAGLFRALVRRATLAIETGVPVPPQRTELLRAATWRAARSGIEGDLIDVAGAGPVPARDLLYRLVDEVRAELEHAGDWELIRDLTHYAVGRGSAAARQRRAFARRERLADVADLILAETREVAGAASPLAAAVASTRRPQPAGLLAGYQPEGFDEVVDADGAVRASYGSVIQTLDSLGAGVLAQRSDARGAEQISRGAVFRVSGEDAARPLPFDLVPRIVSGAEWSRLRAGLSQRVRALEAFLHDVYGEQSVLRDGVVPAWAVRDAPGMRAAGFDVPADAVRASVSGIDLVRDASGSWYVLEDNLRVPSGVAYAMEGRRLTRLILPELALPDGLMGVDGVPTLLHETLVAAAPTRAAGEPVVAVLTDGSDNSAHFEHTLLAEEMGVALVEPSDLVADDGPDGVVIHHLGRAGRRRVDVLYRRFDEDDLDTAVAADGRPLGPALVAAVRAGTLSLANAPGNGVADDKLLYAYVPQLISYYLGERPLLDDVHTYVCGDPDQCAHVLDHLDELVVKPADGYGGDGVLIGPQAGEAELAAVRRRILADPRRWIGQELVRLSTHPTWHEGRLLPCSVDLRAFVYLGARAVVAPVALTRVAPPGSLIVNSSRGGGSKDTWLLS</sequence>
<name>A0A1C3P731_9ACTN</name>
<protein>
    <submittedName>
        <fullName evidence="3">Carboxylate-amine ligase FRAAL4489</fullName>
        <ecNumber evidence="3">6.3.-.-</ecNumber>
    </submittedName>
</protein>
<dbReference type="PANTHER" id="PTHR34595">
    <property type="entry name" value="BLR5612 PROTEIN"/>
    <property type="match status" value="1"/>
</dbReference>
<dbReference type="InterPro" id="IPR014746">
    <property type="entry name" value="Gln_synth/guanido_kin_cat_dom"/>
</dbReference>
<reference evidence="4" key="1">
    <citation type="submission" date="2016-02" db="EMBL/GenBank/DDBJ databases">
        <authorList>
            <person name="Wibberg D."/>
        </authorList>
    </citation>
    <scope>NUCLEOTIDE SEQUENCE [LARGE SCALE GENOMIC DNA]</scope>
</reference>
<evidence type="ECO:0000259" key="2">
    <source>
        <dbReference type="Pfam" id="PF14403"/>
    </source>
</evidence>
<dbReference type="Gene3D" id="3.40.50.11290">
    <property type="match status" value="1"/>
</dbReference>
<dbReference type="SUPFAM" id="SSF55931">
    <property type="entry name" value="Glutamine synthetase/guanido kinase"/>
    <property type="match status" value="1"/>
</dbReference>
<keyword evidence="3" id="KW-0436">Ligase</keyword>
<evidence type="ECO:0000313" key="4">
    <source>
        <dbReference type="Proteomes" id="UP000199013"/>
    </source>
</evidence>
<dbReference type="Gene3D" id="3.30.590.20">
    <property type="match status" value="1"/>
</dbReference>
<evidence type="ECO:0000256" key="1">
    <source>
        <dbReference type="ARBA" id="ARBA00048819"/>
    </source>
</evidence>
<proteinExistence type="predicted"/>
<organism evidence="3 4">
    <name type="scientific">Candidatus Protofrankia californiensis</name>
    <dbReference type="NCBI Taxonomy" id="1839754"/>
    <lineage>
        <taxon>Bacteria</taxon>
        <taxon>Bacillati</taxon>
        <taxon>Actinomycetota</taxon>
        <taxon>Actinomycetes</taxon>
        <taxon>Frankiales</taxon>
        <taxon>Frankiaceae</taxon>
        <taxon>Protofrankia</taxon>
    </lineage>
</organism>
<dbReference type="Gene3D" id="3.30.1490.270">
    <property type="match status" value="1"/>
</dbReference>
<dbReference type="InterPro" id="IPR025841">
    <property type="entry name" value="CP_ATPgrasp_2"/>
</dbReference>
<dbReference type="EMBL" id="FLUV01001906">
    <property type="protein sequence ID" value="SBW25468.1"/>
    <property type="molecule type" value="Genomic_DNA"/>
</dbReference>
<dbReference type="Pfam" id="PF14403">
    <property type="entry name" value="CP_ATPgrasp_2"/>
    <property type="match status" value="1"/>
</dbReference>
<keyword evidence="4" id="KW-1185">Reference proteome</keyword>
<dbReference type="Pfam" id="PF04107">
    <property type="entry name" value="GCS2"/>
    <property type="match status" value="1"/>
</dbReference>
<feature type="domain" description="Circularly permuted ATP-grasp type 2" evidence="2">
    <location>
        <begin position="248"/>
        <end position="626"/>
    </location>
</feature>
<comment type="catalytic activity">
    <reaction evidence="1">
        <text>L-cysteine + L-glutamate + ATP = gamma-L-glutamyl-L-cysteine + ADP + phosphate + H(+)</text>
        <dbReference type="Rhea" id="RHEA:13285"/>
        <dbReference type="ChEBI" id="CHEBI:15378"/>
        <dbReference type="ChEBI" id="CHEBI:29985"/>
        <dbReference type="ChEBI" id="CHEBI:30616"/>
        <dbReference type="ChEBI" id="CHEBI:35235"/>
        <dbReference type="ChEBI" id="CHEBI:43474"/>
        <dbReference type="ChEBI" id="CHEBI:58173"/>
        <dbReference type="ChEBI" id="CHEBI:456216"/>
        <dbReference type="EC" id="6.3.2.2"/>
    </reaction>
</comment>
<dbReference type="AlphaFoldDB" id="A0A1C3P731"/>